<dbReference type="EMBL" id="OBMQ01000008">
    <property type="protein sequence ID" value="SOC15228.1"/>
    <property type="molecule type" value="Genomic_DNA"/>
</dbReference>
<feature type="domain" description="Prolow-density lipoprotein receptor-related protein 1-like beta-propeller" evidence="1">
    <location>
        <begin position="47"/>
        <end position="204"/>
    </location>
</feature>
<dbReference type="Pfam" id="PF16472">
    <property type="entry name" value="DUF5050"/>
    <property type="match status" value="1"/>
</dbReference>
<organism evidence="2 3">
    <name type="scientific">Ureibacillus xyleni</name>
    <dbReference type="NCBI Taxonomy" id="614648"/>
    <lineage>
        <taxon>Bacteria</taxon>
        <taxon>Bacillati</taxon>
        <taxon>Bacillota</taxon>
        <taxon>Bacilli</taxon>
        <taxon>Bacillales</taxon>
        <taxon>Caryophanaceae</taxon>
        <taxon>Ureibacillus</taxon>
    </lineage>
</organism>
<name>A0A285T1T0_9BACL</name>
<dbReference type="AlphaFoldDB" id="A0A285T1T0"/>
<dbReference type="InterPro" id="IPR032485">
    <property type="entry name" value="LRP1-like_beta_prop"/>
</dbReference>
<sequence length="334" mass="38140">MVMEMEGATMKKWILILALFISCIVIPNDTEAKAKGSTVLKDSNYINTFAEKDGNLYFVNSFDQFPGMEAGIYKLSRDLKSQKLIRDGNFNNIYTYGNSIITFSFDENVLQQIALDGSVIREYPEIDSSDIAIDGNYIYYYKREKGLYQMKVNGKENKFLFKPKGYINEFTINNGWLYFVYETSGGSLYEAGNVNFSKIKLSNPSKETILIKNVANVDSLVVDGGFIYAVVHKTQGIYDRYIYKMDYSGKNLKRISPIESSGAFFVGAKNIYFIDNTRNDIRYMYRMTTSGKDLKSIGSARGSFTFTGYSNGVFYSVVQKYDPIRFVFHQIPLK</sequence>
<dbReference type="Proteomes" id="UP000219636">
    <property type="component" value="Unassembled WGS sequence"/>
</dbReference>
<gene>
    <name evidence="2" type="ORF">SAMN05880501_10857</name>
</gene>
<evidence type="ECO:0000313" key="2">
    <source>
        <dbReference type="EMBL" id="SOC15228.1"/>
    </source>
</evidence>
<accession>A0A285T1T0</accession>
<evidence type="ECO:0000259" key="1">
    <source>
        <dbReference type="Pfam" id="PF16472"/>
    </source>
</evidence>
<reference evidence="3" key="1">
    <citation type="submission" date="2017-08" db="EMBL/GenBank/DDBJ databases">
        <authorList>
            <person name="Varghese N."/>
            <person name="Submissions S."/>
        </authorList>
    </citation>
    <scope>NUCLEOTIDE SEQUENCE [LARGE SCALE GENOMIC DNA]</scope>
    <source>
        <strain evidence="3">JC22</strain>
    </source>
</reference>
<evidence type="ECO:0000313" key="3">
    <source>
        <dbReference type="Proteomes" id="UP000219636"/>
    </source>
</evidence>
<protein>
    <submittedName>
        <fullName evidence="2">Uncharacterized protein DUF5050</fullName>
    </submittedName>
</protein>
<proteinExistence type="predicted"/>
<keyword evidence="3" id="KW-1185">Reference proteome</keyword>
<dbReference type="SUPFAM" id="SSF63825">
    <property type="entry name" value="YWTD domain"/>
    <property type="match status" value="1"/>
</dbReference>
<dbReference type="OrthoDB" id="2869612at2"/>